<evidence type="ECO:0000313" key="2">
    <source>
        <dbReference type="Proteomes" id="UP000175829"/>
    </source>
</evidence>
<evidence type="ECO:0000313" key="1">
    <source>
        <dbReference type="EMBL" id="OEV02250.1"/>
    </source>
</evidence>
<dbReference type="Proteomes" id="UP000175829">
    <property type="component" value="Unassembled WGS sequence"/>
</dbReference>
<reference evidence="1 2" key="1">
    <citation type="journal article" date="2016" name="Front. Microbiol.">
        <title>Comparative Genomics Analysis of Streptomyces Species Reveals Their Adaptation to the Marine Environment and Their Diversity at the Genomic Level.</title>
        <authorList>
            <person name="Tian X."/>
            <person name="Zhang Z."/>
            <person name="Yang T."/>
            <person name="Chen M."/>
            <person name="Li J."/>
            <person name="Chen F."/>
            <person name="Yang J."/>
            <person name="Li W."/>
            <person name="Zhang B."/>
            <person name="Zhang Z."/>
            <person name="Wu J."/>
            <person name="Zhang C."/>
            <person name="Long L."/>
            <person name="Xiao J."/>
        </authorList>
    </citation>
    <scope>NUCLEOTIDE SEQUENCE [LARGE SCALE GENOMIC DNA]</scope>
    <source>
        <strain evidence="1 2">SCSIO M10379</strain>
    </source>
</reference>
<accession>A0A1E7KEA4</accession>
<organism evidence="1 2">
    <name type="scientific">Streptomyces qinglanensis</name>
    <dbReference type="NCBI Taxonomy" id="943816"/>
    <lineage>
        <taxon>Bacteria</taxon>
        <taxon>Bacillati</taxon>
        <taxon>Actinomycetota</taxon>
        <taxon>Actinomycetes</taxon>
        <taxon>Kitasatosporales</taxon>
        <taxon>Streptomycetaceae</taxon>
        <taxon>Streptomyces</taxon>
    </lineage>
</organism>
<protein>
    <submittedName>
        <fullName evidence="1">Uncharacterized protein</fullName>
    </submittedName>
</protein>
<comment type="caution">
    <text evidence="1">The sequence shown here is derived from an EMBL/GenBank/DDBJ whole genome shotgun (WGS) entry which is preliminary data.</text>
</comment>
<dbReference type="AlphaFoldDB" id="A0A1E7KEA4"/>
<name>A0A1E7KEA4_9ACTN</name>
<gene>
    <name evidence="1" type="ORF">AN217_03155</name>
</gene>
<dbReference type="RefSeq" id="WP_069990686.1">
    <property type="nucleotide sequence ID" value="NZ_LJGV01000021.1"/>
</dbReference>
<dbReference type="EMBL" id="LJGV01000021">
    <property type="protein sequence ID" value="OEV02250.1"/>
    <property type="molecule type" value="Genomic_DNA"/>
</dbReference>
<proteinExistence type="predicted"/>
<sequence>MIVVAYLLSVAVALVALATALRRRPTAALPTPATPTPAPAALPDEAQADIRVILAAAAQLAARLTPAA</sequence>
<dbReference type="PATRIC" id="fig|943816.4.peg.5729"/>